<proteinExistence type="predicted"/>
<dbReference type="Proteomes" id="UP000709466">
    <property type="component" value="Unassembled WGS sequence"/>
</dbReference>
<protein>
    <submittedName>
        <fullName evidence="1">Uncharacterized protein</fullName>
    </submittedName>
</protein>
<dbReference type="RefSeq" id="WP_167636081.1">
    <property type="nucleotide sequence ID" value="NZ_JAATOP010000001.1"/>
</dbReference>
<sequence length="180" mass="20267">MSFDDRAQIFRRIIRDRLAEQENGFVQFFRLLAATPVPEGTARIVIAIYEDDLTEKFPALLAYVSGNNQSVENDEAARRLHARLSSFQPVIDIQQLAELSDWEMHGDEQVPALRQPYDHVDHVGELVIPALCDAATKADMSALPVPVHLGSAQRYEDVKVIYEPSAPPEPGFWSRVLRKG</sequence>
<evidence type="ECO:0000313" key="1">
    <source>
        <dbReference type="EMBL" id="NIY71201.1"/>
    </source>
</evidence>
<reference evidence="1 2" key="1">
    <citation type="submission" date="2020-03" db="EMBL/GenBank/DDBJ databases">
        <title>Bacterial isolates of synthetic phycosphere.</title>
        <authorList>
            <person name="Fu H."/>
            <person name="Moran M.A."/>
        </authorList>
    </citation>
    <scope>NUCLEOTIDE SEQUENCE [LARGE SCALE GENOMIC DNA]</scope>
    <source>
        <strain evidence="1 2">HF1</strain>
    </source>
</reference>
<keyword evidence="2" id="KW-1185">Reference proteome</keyword>
<dbReference type="EMBL" id="JAATOP010000001">
    <property type="protein sequence ID" value="NIY71201.1"/>
    <property type="molecule type" value="Genomic_DNA"/>
</dbReference>
<evidence type="ECO:0000313" key="2">
    <source>
        <dbReference type="Proteomes" id="UP000709466"/>
    </source>
</evidence>
<organism evidence="1 2">
    <name type="scientific">Marivivens donghaensis</name>
    <dbReference type="NCBI Taxonomy" id="1699413"/>
    <lineage>
        <taxon>Bacteria</taxon>
        <taxon>Pseudomonadati</taxon>
        <taxon>Pseudomonadota</taxon>
        <taxon>Alphaproteobacteria</taxon>
        <taxon>Rhodobacterales</taxon>
        <taxon>Paracoccaceae</taxon>
        <taxon>Marivivens group</taxon>
        <taxon>Marivivens</taxon>
    </lineage>
</organism>
<accession>A0ABX0VTK9</accession>
<comment type="caution">
    <text evidence="1">The sequence shown here is derived from an EMBL/GenBank/DDBJ whole genome shotgun (WGS) entry which is preliminary data.</text>
</comment>
<gene>
    <name evidence="1" type="ORF">HCZ30_01995</name>
</gene>
<name>A0ABX0VTK9_9RHOB</name>